<keyword evidence="8" id="KW-1185">Reference proteome</keyword>
<evidence type="ECO:0000256" key="1">
    <source>
        <dbReference type="ARBA" id="ARBA00004167"/>
    </source>
</evidence>
<name>A0A5N6L3Q0_9ROSI</name>
<accession>A0A5N6L3Q0</accession>
<reference evidence="7 8" key="1">
    <citation type="submission" date="2019-06" db="EMBL/GenBank/DDBJ databases">
        <title>A chromosomal-level reference genome of Carpinus fangiana (Coryloideae, Betulaceae).</title>
        <authorList>
            <person name="Yang X."/>
            <person name="Wang Z."/>
            <person name="Zhang L."/>
            <person name="Hao G."/>
            <person name="Liu J."/>
            <person name="Yang Y."/>
        </authorList>
    </citation>
    <scope>NUCLEOTIDE SEQUENCE [LARGE SCALE GENOMIC DNA]</scope>
    <source>
        <strain evidence="7">Cfa_2016G</strain>
        <tissue evidence="7">Leaf</tissue>
    </source>
</reference>
<dbReference type="GO" id="GO:0016020">
    <property type="term" value="C:membrane"/>
    <property type="evidence" value="ECO:0007669"/>
    <property type="project" value="UniProtKB-SubCell"/>
</dbReference>
<organism evidence="7 8">
    <name type="scientific">Carpinus fangiana</name>
    <dbReference type="NCBI Taxonomy" id="176857"/>
    <lineage>
        <taxon>Eukaryota</taxon>
        <taxon>Viridiplantae</taxon>
        <taxon>Streptophyta</taxon>
        <taxon>Embryophyta</taxon>
        <taxon>Tracheophyta</taxon>
        <taxon>Spermatophyta</taxon>
        <taxon>Magnoliopsida</taxon>
        <taxon>eudicotyledons</taxon>
        <taxon>Gunneridae</taxon>
        <taxon>Pentapetalae</taxon>
        <taxon>rosids</taxon>
        <taxon>fabids</taxon>
        <taxon>Fagales</taxon>
        <taxon>Betulaceae</taxon>
        <taxon>Carpinus</taxon>
    </lineage>
</organism>
<dbReference type="GO" id="GO:0071944">
    <property type="term" value="C:cell periphery"/>
    <property type="evidence" value="ECO:0007669"/>
    <property type="project" value="UniProtKB-ARBA"/>
</dbReference>
<feature type="compositionally biased region" description="Polar residues" evidence="5">
    <location>
        <begin position="205"/>
        <end position="215"/>
    </location>
</feature>
<gene>
    <name evidence="7" type="ORF">FH972_026358</name>
</gene>
<comment type="subcellular location">
    <subcellularLocation>
        <location evidence="1">Membrane</location>
        <topology evidence="1">Single-pass membrane protein</topology>
    </subcellularLocation>
</comment>
<feature type="region of interest" description="Disordered" evidence="5">
    <location>
        <begin position="204"/>
        <end position="237"/>
    </location>
</feature>
<evidence type="ECO:0000256" key="3">
    <source>
        <dbReference type="ARBA" id="ARBA00022989"/>
    </source>
</evidence>
<dbReference type="OrthoDB" id="4119977at2759"/>
<dbReference type="PANTHER" id="PTHR15549">
    <property type="entry name" value="PAIRED IMMUNOGLOBULIN-LIKE TYPE 2 RECEPTOR"/>
    <property type="match status" value="1"/>
</dbReference>
<dbReference type="EMBL" id="VIBQ01000089">
    <property type="protein sequence ID" value="KAB8698108.1"/>
    <property type="molecule type" value="Genomic_DNA"/>
</dbReference>
<evidence type="ECO:0000313" key="8">
    <source>
        <dbReference type="Proteomes" id="UP000327013"/>
    </source>
</evidence>
<dbReference type="AlphaFoldDB" id="A0A5N6L3Q0"/>
<keyword evidence="2 6" id="KW-0812">Transmembrane</keyword>
<keyword evidence="3 6" id="KW-1133">Transmembrane helix</keyword>
<feature type="compositionally biased region" description="Low complexity" evidence="5">
    <location>
        <begin position="121"/>
        <end position="137"/>
    </location>
</feature>
<dbReference type="InterPro" id="IPR051694">
    <property type="entry name" value="Immunoregulatory_rcpt-like"/>
</dbReference>
<evidence type="ECO:0000256" key="5">
    <source>
        <dbReference type="SAM" id="MobiDB-lite"/>
    </source>
</evidence>
<evidence type="ECO:0000256" key="6">
    <source>
        <dbReference type="SAM" id="Phobius"/>
    </source>
</evidence>
<feature type="region of interest" description="Disordered" evidence="5">
    <location>
        <begin position="121"/>
        <end position="161"/>
    </location>
</feature>
<comment type="caution">
    <text evidence="7">The sequence shown here is derived from an EMBL/GenBank/DDBJ whole genome shotgun (WGS) entry which is preliminary data.</text>
</comment>
<protein>
    <submittedName>
        <fullName evidence="7">Uncharacterized protein</fullName>
    </submittedName>
</protein>
<feature type="compositionally biased region" description="Low complexity" evidence="5">
    <location>
        <begin position="152"/>
        <end position="161"/>
    </location>
</feature>
<feature type="compositionally biased region" description="Basic and acidic residues" evidence="5">
    <location>
        <begin position="216"/>
        <end position="237"/>
    </location>
</feature>
<feature type="transmembrane region" description="Helical" evidence="6">
    <location>
        <begin position="172"/>
        <end position="196"/>
    </location>
</feature>
<proteinExistence type="predicted"/>
<sequence>MPNPLTCPSANGTTYNGFTIGCLLNVQYNDLPSTPDTTIESCIDSCAQYIPDTNWARGAPCVAITYRPTFRDNDKCFLKYSVVNLVSGANAPDYISALKVGVNGTTNGSVVVTAQPSPATTSTSPVVTLSTSLSSPADTTTTIIDPSAAPQISGGASNGTSGADGGGISPGAIAGIVVGVVLGVLLVAAALAFLIFRRRKRAAQRQITSSSTTAPTDRDGSVYELAGNKHDDERIGGGKELQELPPATEWDPAMQKWVKTTDPGRGSIVEMETGRENVAEMESGKSNVAEMGAGR</sequence>
<keyword evidence="4 6" id="KW-0472">Membrane</keyword>
<evidence type="ECO:0000313" key="7">
    <source>
        <dbReference type="EMBL" id="KAB8698108.1"/>
    </source>
</evidence>
<dbReference type="PANTHER" id="PTHR15549:SF26">
    <property type="entry name" value="AXIAL BUDDING PATTERN PROTEIN 2-RELATED"/>
    <property type="match status" value="1"/>
</dbReference>
<evidence type="ECO:0000256" key="4">
    <source>
        <dbReference type="ARBA" id="ARBA00023136"/>
    </source>
</evidence>
<dbReference type="Proteomes" id="UP000327013">
    <property type="component" value="Unassembled WGS sequence"/>
</dbReference>
<evidence type="ECO:0000256" key="2">
    <source>
        <dbReference type="ARBA" id="ARBA00022692"/>
    </source>
</evidence>